<dbReference type="GO" id="GO:0016747">
    <property type="term" value="F:acyltransferase activity, transferring groups other than amino-acyl groups"/>
    <property type="evidence" value="ECO:0007669"/>
    <property type="project" value="InterPro"/>
</dbReference>
<evidence type="ECO:0000256" key="2">
    <source>
        <dbReference type="ARBA" id="ARBA00023315"/>
    </source>
</evidence>
<keyword evidence="1 4" id="KW-0808">Transferase</keyword>
<dbReference type="InterPro" id="IPR000182">
    <property type="entry name" value="GNAT_dom"/>
</dbReference>
<dbReference type="Pfam" id="PF00583">
    <property type="entry name" value="Acetyltransf_1"/>
    <property type="match status" value="1"/>
</dbReference>
<feature type="domain" description="N-acetyltransferase" evidence="3">
    <location>
        <begin position="1"/>
        <end position="160"/>
    </location>
</feature>
<proteinExistence type="predicted"/>
<dbReference type="PROSITE" id="PS51186">
    <property type="entry name" value="GNAT"/>
    <property type="match status" value="1"/>
</dbReference>
<reference evidence="4" key="2">
    <citation type="submission" date="2020-07" db="EMBL/GenBank/DDBJ databases">
        <authorList>
            <consortium name="NCBI Pathogen Detection Project"/>
        </authorList>
    </citation>
    <scope>NUCLEOTIDE SEQUENCE</scope>
    <source>
        <strain evidence="4">C8</strain>
    </source>
</reference>
<sequence>MIIRLAKRNDENKISKLIAQFRVELKSFKGIKSGINIGLAKEEFREYIDANYPIYVAENNNRLLGYLVCRVENNLVWVESLFVLNNFRRKGIASKLYKEAEEISETLGGETVFNYVHPNNDKIIKFLAKMGYDVLNLIEIRKPWKDEILNKEIRILDNLYRY</sequence>
<gene>
    <name evidence="4" type="ORF">I9080_003460</name>
</gene>
<dbReference type="EMBL" id="DACTCB010000053">
    <property type="protein sequence ID" value="HAT4309590.1"/>
    <property type="molecule type" value="Genomic_DNA"/>
</dbReference>
<evidence type="ECO:0000313" key="4">
    <source>
        <dbReference type="EMBL" id="HAT4309590.1"/>
    </source>
</evidence>
<keyword evidence="2" id="KW-0012">Acyltransferase</keyword>
<comment type="caution">
    <text evidence="4">The sequence shown here is derived from an EMBL/GenBank/DDBJ whole genome shotgun (WGS) entry which is preliminary data.</text>
</comment>
<accession>A0A8H9R0M9</accession>
<dbReference type="CDD" id="cd04301">
    <property type="entry name" value="NAT_SF"/>
    <property type="match status" value="1"/>
</dbReference>
<dbReference type="InterPro" id="IPR051556">
    <property type="entry name" value="N-term/lysine_N-AcTrnsfr"/>
</dbReference>
<reference evidence="4" key="1">
    <citation type="journal article" date="2018" name="Genome Biol.">
        <title>SKESA: strategic k-mer extension for scrupulous assemblies.</title>
        <authorList>
            <person name="Souvorov A."/>
            <person name="Agarwala R."/>
            <person name="Lipman D.J."/>
        </authorList>
    </citation>
    <scope>NUCLEOTIDE SEQUENCE</scope>
    <source>
        <strain evidence="4">C8</strain>
    </source>
</reference>
<dbReference type="PANTHER" id="PTHR42919:SF8">
    <property type="entry name" value="N-ALPHA-ACETYLTRANSFERASE 50"/>
    <property type="match status" value="1"/>
</dbReference>
<dbReference type="Proteomes" id="UP000859547">
    <property type="component" value="Unassembled WGS sequence"/>
</dbReference>
<evidence type="ECO:0000256" key="1">
    <source>
        <dbReference type="ARBA" id="ARBA00022679"/>
    </source>
</evidence>
<organism evidence="4">
    <name type="scientific">Clostridium perfringens</name>
    <dbReference type="NCBI Taxonomy" id="1502"/>
    <lineage>
        <taxon>Bacteria</taxon>
        <taxon>Bacillati</taxon>
        <taxon>Bacillota</taxon>
        <taxon>Clostridia</taxon>
        <taxon>Eubacteriales</taxon>
        <taxon>Clostridiaceae</taxon>
        <taxon>Clostridium</taxon>
    </lineage>
</organism>
<dbReference type="SUPFAM" id="SSF55729">
    <property type="entry name" value="Acyl-CoA N-acyltransferases (Nat)"/>
    <property type="match status" value="1"/>
</dbReference>
<dbReference type="Gene3D" id="3.40.630.30">
    <property type="match status" value="1"/>
</dbReference>
<evidence type="ECO:0000259" key="3">
    <source>
        <dbReference type="PROSITE" id="PS51186"/>
    </source>
</evidence>
<protein>
    <submittedName>
        <fullName evidence="4">GNAT family N-acetyltransferase</fullName>
    </submittedName>
</protein>
<dbReference type="AlphaFoldDB" id="A0A8H9R0M9"/>
<dbReference type="InterPro" id="IPR016181">
    <property type="entry name" value="Acyl_CoA_acyltransferase"/>
</dbReference>
<name>A0A8H9R0M9_CLOPF</name>
<dbReference type="PANTHER" id="PTHR42919">
    <property type="entry name" value="N-ALPHA-ACETYLTRANSFERASE"/>
    <property type="match status" value="1"/>
</dbReference>